<dbReference type="InterPro" id="IPR010106">
    <property type="entry name" value="RpnA"/>
</dbReference>
<dbReference type="PANTHER" id="PTHR41317">
    <property type="entry name" value="PD-(D_E)XK NUCLEASE FAMILY TRANSPOSASE"/>
    <property type="match status" value="1"/>
</dbReference>
<evidence type="ECO:0000313" key="1">
    <source>
        <dbReference type="EMBL" id="MQL53270.1"/>
    </source>
</evidence>
<dbReference type="PANTHER" id="PTHR41317:SF1">
    <property type="entry name" value="PD-(D_E)XK NUCLEASE FAMILY TRANSPOSASE"/>
    <property type="match status" value="1"/>
</dbReference>
<dbReference type="EMBL" id="WHYR01000043">
    <property type="protein sequence ID" value="MQL53270.1"/>
    <property type="molecule type" value="Genomic_DNA"/>
</dbReference>
<evidence type="ECO:0000313" key="2">
    <source>
        <dbReference type="Proteomes" id="UP000441717"/>
    </source>
</evidence>
<dbReference type="Pfam" id="PF12784">
    <property type="entry name" value="PDDEXK_2"/>
    <property type="match status" value="1"/>
</dbReference>
<gene>
    <name evidence="1" type="ORF">GFC01_13595</name>
</gene>
<dbReference type="NCBIfam" id="TIGR01784">
    <property type="entry name" value="T_den_put_tspse"/>
    <property type="match status" value="1"/>
</dbReference>
<proteinExistence type="predicted"/>
<dbReference type="OrthoDB" id="2973070at2"/>
<protein>
    <submittedName>
        <fullName evidence="1">Rpn family recombination-promoting nuclease/putative transposase</fullName>
    </submittedName>
</protein>
<comment type="caution">
    <text evidence="1">The sequence shown here is derived from an EMBL/GenBank/DDBJ whole genome shotgun (WGS) entry which is preliminary data.</text>
</comment>
<keyword evidence="2" id="KW-1185">Reference proteome</keyword>
<sequence length="343" mass="39837">MAFRNQTASRKQRILIKHRIWYNKADDYWREEVKDLAEIRGINRTNDYAFKRIFGSEEGKEALLSFLNAVLQLPSGRELTGVELLDREIDPKHLLDRGARLDVLARTGEGVLINIEVQVANQYNIDKRTMYYWAGLYHGQLTSGQQFADLRKTVTINILSFNWFRYDNRYHRTFHVRDDQSGDLLNDDLEIHFLELEKIKKIKRRPVNALEAWMMYLNNLEGEEMEGIAVENPGIRKALTIEQAFWQNKKERRIYELREKALRDEISALAGARAEGEAKGRQEAICKYLDARFGDDSRGLQERVRQIGRLEALDKIINKIYTAGSLEDAQAIVDGGRQVPGTY</sequence>
<dbReference type="Proteomes" id="UP000441717">
    <property type="component" value="Unassembled WGS sequence"/>
</dbReference>
<accession>A0A6N7IT86</accession>
<name>A0A6N7IT86_9FIRM</name>
<organism evidence="1 2">
    <name type="scientific">Desulfofundulus thermobenzoicus</name>
    <dbReference type="NCBI Taxonomy" id="29376"/>
    <lineage>
        <taxon>Bacteria</taxon>
        <taxon>Bacillati</taxon>
        <taxon>Bacillota</taxon>
        <taxon>Clostridia</taxon>
        <taxon>Eubacteriales</taxon>
        <taxon>Peptococcaceae</taxon>
        <taxon>Desulfofundulus</taxon>
    </lineage>
</organism>
<reference evidence="1 2" key="1">
    <citation type="submission" date="2019-10" db="EMBL/GenBank/DDBJ databases">
        <title>Comparative genomics of sulfur disproportionating microorganisms.</title>
        <authorList>
            <person name="Ward L.M."/>
            <person name="Bertran E."/>
            <person name="Johnston D."/>
        </authorList>
    </citation>
    <scope>NUCLEOTIDE SEQUENCE [LARGE SCALE GENOMIC DNA]</scope>
    <source>
        <strain evidence="1 2">DSM 14055</strain>
    </source>
</reference>
<dbReference type="AlphaFoldDB" id="A0A6N7IT86"/>